<evidence type="ECO:0000256" key="3">
    <source>
        <dbReference type="ARBA" id="ARBA00047645"/>
    </source>
</evidence>
<gene>
    <name evidence="7" type="primary">yccX</name>
    <name evidence="7" type="ORF">Pla52o_48060</name>
</gene>
<proteinExistence type="inferred from homology"/>
<evidence type="ECO:0000256" key="5">
    <source>
        <dbReference type="RuleBase" id="RU004168"/>
    </source>
</evidence>
<dbReference type="InterPro" id="IPR036046">
    <property type="entry name" value="Acylphosphatase-like_dom_sf"/>
</dbReference>
<dbReference type="PROSITE" id="PS00151">
    <property type="entry name" value="ACYLPHOSPHATASE_2"/>
    <property type="match status" value="1"/>
</dbReference>
<dbReference type="InterPro" id="IPR001792">
    <property type="entry name" value="Acylphosphatase-like_dom"/>
</dbReference>
<name>A0A5C6C7Z6_9BACT</name>
<feature type="domain" description="Acylphosphatase-like" evidence="6">
    <location>
        <begin position="7"/>
        <end position="93"/>
    </location>
</feature>
<dbReference type="OrthoDB" id="9808093at2"/>
<evidence type="ECO:0000256" key="4">
    <source>
        <dbReference type="PROSITE-ProRule" id="PRU00520"/>
    </source>
</evidence>
<evidence type="ECO:0000313" key="7">
    <source>
        <dbReference type="EMBL" id="TWU20288.1"/>
    </source>
</evidence>
<feature type="active site" evidence="4">
    <location>
        <position position="22"/>
    </location>
</feature>
<dbReference type="InterPro" id="IPR020456">
    <property type="entry name" value="Acylphosphatase"/>
</dbReference>
<protein>
    <recommendedName>
        <fullName evidence="2 4">acylphosphatase</fullName>
        <ecNumber evidence="2 4">3.6.1.7</ecNumber>
    </recommendedName>
</protein>
<dbReference type="EMBL" id="SJPT01000009">
    <property type="protein sequence ID" value="TWU20288.1"/>
    <property type="molecule type" value="Genomic_DNA"/>
</dbReference>
<comment type="similarity">
    <text evidence="1 5">Belongs to the acylphosphatase family.</text>
</comment>
<dbReference type="Gene3D" id="3.30.70.100">
    <property type="match status" value="1"/>
</dbReference>
<feature type="active site" evidence="4">
    <location>
        <position position="40"/>
    </location>
</feature>
<dbReference type="SUPFAM" id="SSF54975">
    <property type="entry name" value="Acylphosphatase/BLUF domain-like"/>
    <property type="match status" value="1"/>
</dbReference>
<dbReference type="EC" id="3.6.1.7" evidence="2 4"/>
<evidence type="ECO:0000256" key="2">
    <source>
        <dbReference type="ARBA" id="ARBA00012150"/>
    </source>
</evidence>
<dbReference type="Proteomes" id="UP000316304">
    <property type="component" value="Unassembled WGS sequence"/>
</dbReference>
<accession>A0A5C6C7Z6</accession>
<evidence type="ECO:0000259" key="6">
    <source>
        <dbReference type="PROSITE" id="PS51160"/>
    </source>
</evidence>
<dbReference type="RefSeq" id="WP_146596789.1">
    <property type="nucleotide sequence ID" value="NZ_SJPT01000009.1"/>
</dbReference>
<dbReference type="AlphaFoldDB" id="A0A5C6C7Z6"/>
<dbReference type="GO" id="GO:0003998">
    <property type="term" value="F:acylphosphatase activity"/>
    <property type="evidence" value="ECO:0007669"/>
    <property type="project" value="UniProtKB-EC"/>
</dbReference>
<sequence>MNIPTVRYVVRFHGEVQGVGFRANALSQSAGLAVRGFVRNESDGSVQLDVVGVERDLRELVARIEASMKPNIDYQETEKLPSEDRPDEFRIRFS</sequence>
<dbReference type="Pfam" id="PF00708">
    <property type="entry name" value="Acylphosphatase"/>
    <property type="match status" value="1"/>
</dbReference>
<dbReference type="InterPro" id="IPR017968">
    <property type="entry name" value="Acylphosphatase_CS"/>
</dbReference>
<dbReference type="PANTHER" id="PTHR47268:SF4">
    <property type="entry name" value="ACYLPHOSPHATASE"/>
    <property type="match status" value="1"/>
</dbReference>
<reference evidence="7 8" key="1">
    <citation type="submission" date="2019-02" db="EMBL/GenBank/DDBJ databases">
        <title>Deep-cultivation of Planctomycetes and their phenomic and genomic characterization uncovers novel biology.</title>
        <authorList>
            <person name="Wiegand S."/>
            <person name="Jogler M."/>
            <person name="Boedeker C."/>
            <person name="Pinto D."/>
            <person name="Vollmers J."/>
            <person name="Rivas-Marin E."/>
            <person name="Kohn T."/>
            <person name="Peeters S.H."/>
            <person name="Heuer A."/>
            <person name="Rast P."/>
            <person name="Oberbeckmann S."/>
            <person name="Bunk B."/>
            <person name="Jeske O."/>
            <person name="Meyerdierks A."/>
            <person name="Storesund J.E."/>
            <person name="Kallscheuer N."/>
            <person name="Luecker S."/>
            <person name="Lage O.M."/>
            <person name="Pohl T."/>
            <person name="Merkel B.J."/>
            <person name="Hornburger P."/>
            <person name="Mueller R.-W."/>
            <person name="Bruemmer F."/>
            <person name="Labrenz M."/>
            <person name="Spormann A.M."/>
            <person name="Op Den Camp H."/>
            <person name="Overmann J."/>
            <person name="Amann R."/>
            <person name="Jetten M.S.M."/>
            <person name="Mascher T."/>
            <person name="Medema M.H."/>
            <person name="Devos D.P."/>
            <person name="Kaster A.-K."/>
            <person name="Ovreas L."/>
            <person name="Rohde M."/>
            <person name="Galperin M.Y."/>
            <person name="Jogler C."/>
        </authorList>
    </citation>
    <scope>NUCLEOTIDE SEQUENCE [LARGE SCALE GENOMIC DNA]</scope>
    <source>
        <strain evidence="7 8">Pla52o</strain>
    </source>
</reference>
<evidence type="ECO:0000313" key="8">
    <source>
        <dbReference type="Proteomes" id="UP000316304"/>
    </source>
</evidence>
<dbReference type="PANTHER" id="PTHR47268">
    <property type="entry name" value="ACYLPHOSPHATASE"/>
    <property type="match status" value="1"/>
</dbReference>
<comment type="catalytic activity">
    <reaction evidence="3 4">
        <text>an acyl phosphate + H2O = a carboxylate + phosphate + H(+)</text>
        <dbReference type="Rhea" id="RHEA:14965"/>
        <dbReference type="ChEBI" id="CHEBI:15377"/>
        <dbReference type="ChEBI" id="CHEBI:15378"/>
        <dbReference type="ChEBI" id="CHEBI:29067"/>
        <dbReference type="ChEBI" id="CHEBI:43474"/>
        <dbReference type="ChEBI" id="CHEBI:59918"/>
        <dbReference type="EC" id="3.6.1.7"/>
    </reaction>
</comment>
<keyword evidence="4 7" id="KW-0378">Hydrolase</keyword>
<keyword evidence="8" id="KW-1185">Reference proteome</keyword>
<comment type="caution">
    <text evidence="7">The sequence shown here is derived from an EMBL/GenBank/DDBJ whole genome shotgun (WGS) entry which is preliminary data.</text>
</comment>
<organism evidence="7 8">
    <name type="scientific">Novipirellula galeiformis</name>
    <dbReference type="NCBI Taxonomy" id="2528004"/>
    <lineage>
        <taxon>Bacteria</taxon>
        <taxon>Pseudomonadati</taxon>
        <taxon>Planctomycetota</taxon>
        <taxon>Planctomycetia</taxon>
        <taxon>Pirellulales</taxon>
        <taxon>Pirellulaceae</taxon>
        <taxon>Novipirellula</taxon>
    </lineage>
</organism>
<dbReference type="PROSITE" id="PS51160">
    <property type="entry name" value="ACYLPHOSPHATASE_3"/>
    <property type="match status" value="1"/>
</dbReference>
<evidence type="ECO:0000256" key="1">
    <source>
        <dbReference type="ARBA" id="ARBA00005614"/>
    </source>
</evidence>